<evidence type="ECO:0000259" key="3">
    <source>
        <dbReference type="Pfam" id="PF00501"/>
    </source>
</evidence>
<evidence type="ECO:0000313" key="5">
    <source>
        <dbReference type="EMBL" id="SDI45980.1"/>
    </source>
</evidence>
<feature type="domain" description="AMP-binding enzyme C-terminal" evidence="4">
    <location>
        <begin position="420"/>
        <end position="493"/>
    </location>
</feature>
<dbReference type="PANTHER" id="PTHR43352">
    <property type="entry name" value="ACETYL-COA SYNTHETASE"/>
    <property type="match status" value="1"/>
</dbReference>
<dbReference type="AlphaFoldDB" id="A0A1G8KST9"/>
<dbReference type="Gene3D" id="3.30.300.30">
    <property type="match status" value="1"/>
</dbReference>
<evidence type="ECO:0000256" key="1">
    <source>
        <dbReference type="ARBA" id="ARBA00022598"/>
    </source>
</evidence>
<evidence type="ECO:0000256" key="2">
    <source>
        <dbReference type="SAM" id="MobiDB-lite"/>
    </source>
</evidence>
<dbReference type="SUPFAM" id="SSF56801">
    <property type="entry name" value="Acetyl-CoA synthetase-like"/>
    <property type="match status" value="1"/>
</dbReference>
<organism evidence="5 6">
    <name type="scientific">Aliiruegeria lutimaris</name>
    <dbReference type="NCBI Taxonomy" id="571298"/>
    <lineage>
        <taxon>Bacteria</taxon>
        <taxon>Pseudomonadati</taxon>
        <taxon>Pseudomonadota</taxon>
        <taxon>Alphaproteobacteria</taxon>
        <taxon>Rhodobacterales</taxon>
        <taxon>Roseobacteraceae</taxon>
        <taxon>Aliiruegeria</taxon>
    </lineage>
</organism>
<sequence length="503" mass="53786">MLSIHADTVPPPPPAAFNMAAHVLAHAETQPDKTALAILSASRAARWRYGALAQAIEGIGAGLLAFGLTPGDRLLMRLGNEVEFPLAFLGAIWAGIVPIPASAALTVPEITRIAAETRPAAIVAAPDISLPDPCPCPVIPTLALREMETTPPCAPDLGDPNRPAYIIYTSGTSGKPRGVVHAHRAVWARQMMWRDWYDLRPDDRVLHAGAFNWTYTLGTGLLDPWAIGATALIPAAGTKPPQLPLLMRRHDATLFAAAPGVYRQMLRDAGSLNLPKLRHGLSAGEKLPARLRQAWEEATGRAVHEALGMSECSTYLSGSPSRPAPDGSSGYPQSGRRLAILGPNNQPVARETPGILAIHRDDPGLMIGYLDAPEETEARFAGDWFPTGDTARMAEDGAISYLGRDDDMMNAGGFRVSPLEVEAVLARFPGISEIACAEVEVKADTTVIGAFYTGPEELDTDALTAFASENLASYKCPRLYRQLDSLPRNANGKINRRALSPDG</sequence>
<dbReference type="RefSeq" id="WP_093148764.1">
    <property type="nucleotide sequence ID" value="NZ_FNEK01000003.1"/>
</dbReference>
<dbReference type="Pfam" id="PF13193">
    <property type="entry name" value="AMP-binding_C"/>
    <property type="match status" value="1"/>
</dbReference>
<name>A0A1G8KST9_9RHOB</name>
<gene>
    <name evidence="5" type="ORF">SAMN04488026_100364</name>
</gene>
<dbReference type="GO" id="GO:0044550">
    <property type="term" value="P:secondary metabolite biosynthetic process"/>
    <property type="evidence" value="ECO:0007669"/>
    <property type="project" value="TreeGrafter"/>
</dbReference>
<dbReference type="PANTHER" id="PTHR43352:SF1">
    <property type="entry name" value="ANTHRANILATE--COA LIGASE"/>
    <property type="match status" value="1"/>
</dbReference>
<dbReference type="PROSITE" id="PS00455">
    <property type="entry name" value="AMP_BINDING"/>
    <property type="match status" value="1"/>
</dbReference>
<dbReference type="STRING" id="571298.SAMN04488026_100364"/>
<dbReference type="EMBL" id="FNEK01000003">
    <property type="protein sequence ID" value="SDI45980.1"/>
    <property type="molecule type" value="Genomic_DNA"/>
</dbReference>
<dbReference type="Proteomes" id="UP000199382">
    <property type="component" value="Unassembled WGS sequence"/>
</dbReference>
<dbReference type="InterPro" id="IPR000873">
    <property type="entry name" value="AMP-dep_synth/lig_dom"/>
</dbReference>
<feature type="region of interest" description="Disordered" evidence="2">
    <location>
        <begin position="314"/>
        <end position="347"/>
    </location>
</feature>
<dbReference type="InterPro" id="IPR025110">
    <property type="entry name" value="AMP-bd_C"/>
</dbReference>
<feature type="domain" description="AMP-dependent synthetase/ligase" evidence="3">
    <location>
        <begin position="26"/>
        <end position="370"/>
    </location>
</feature>
<dbReference type="OrthoDB" id="9803968at2"/>
<protein>
    <submittedName>
        <fullName evidence="5">Acyl-CoA synthetase (AMP-forming)/AMP-acid ligase II</fullName>
    </submittedName>
</protein>
<dbReference type="InterPro" id="IPR045851">
    <property type="entry name" value="AMP-bd_C_sf"/>
</dbReference>
<evidence type="ECO:0000259" key="4">
    <source>
        <dbReference type="Pfam" id="PF13193"/>
    </source>
</evidence>
<proteinExistence type="predicted"/>
<dbReference type="Gene3D" id="3.40.50.12780">
    <property type="entry name" value="N-terminal domain of ligase-like"/>
    <property type="match status" value="1"/>
</dbReference>
<accession>A0A1G8KST9</accession>
<keyword evidence="6" id="KW-1185">Reference proteome</keyword>
<dbReference type="GO" id="GO:0016878">
    <property type="term" value="F:acid-thiol ligase activity"/>
    <property type="evidence" value="ECO:0007669"/>
    <property type="project" value="TreeGrafter"/>
</dbReference>
<dbReference type="InterPro" id="IPR020845">
    <property type="entry name" value="AMP-binding_CS"/>
</dbReference>
<dbReference type="Pfam" id="PF00501">
    <property type="entry name" value="AMP-binding"/>
    <property type="match status" value="1"/>
</dbReference>
<dbReference type="InterPro" id="IPR042099">
    <property type="entry name" value="ANL_N_sf"/>
</dbReference>
<evidence type="ECO:0000313" key="6">
    <source>
        <dbReference type="Proteomes" id="UP000199382"/>
    </source>
</evidence>
<keyword evidence="1 5" id="KW-0436">Ligase</keyword>
<reference evidence="5 6" key="1">
    <citation type="submission" date="2016-10" db="EMBL/GenBank/DDBJ databases">
        <authorList>
            <person name="de Groot N.N."/>
        </authorList>
    </citation>
    <scope>NUCLEOTIDE SEQUENCE [LARGE SCALE GENOMIC DNA]</scope>
    <source>
        <strain evidence="5 6">DSM 25294</strain>
    </source>
</reference>